<comment type="similarity">
    <text evidence="14">In the N-terminal section; belongs to the IspD/TarI cytidylyltransferase family. IspD subfamily.</text>
</comment>
<feature type="binding site" evidence="14">
    <location>
        <position position="365"/>
    </location>
    <ligand>
        <name>4-CDP-2-C-methyl-D-erythritol 2-phosphate</name>
        <dbReference type="ChEBI" id="CHEBI:57919"/>
    </ligand>
</feature>
<feature type="region of interest" description="2-C-methyl-D-erythritol 4-phosphate cytidylyltransferase" evidence="14">
    <location>
        <begin position="1"/>
        <end position="224"/>
    </location>
</feature>
<evidence type="ECO:0000259" key="15">
    <source>
        <dbReference type="Pfam" id="PF02542"/>
    </source>
</evidence>
<keyword evidence="17" id="KW-1185">Reference proteome</keyword>
<feature type="site" description="Transition state stabilizer" evidence="14">
    <location>
        <position position="15"/>
    </location>
</feature>
<dbReference type="RefSeq" id="WP_133291548.1">
    <property type="nucleotide sequence ID" value="NZ_SMSJ01000058.1"/>
</dbReference>
<dbReference type="CDD" id="cd00554">
    <property type="entry name" value="MECDP_synthase"/>
    <property type="match status" value="1"/>
</dbReference>
<dbReference type="AlphaFoldDB" id="A0A4R5QAU3"/>
<dbReference type="UniPathway" id="UPA00056">
    <property type="reaction ID" value="UER00093"/>
</dbReference>
<dbReference type="EC" id="2.7.7.60" evidence="14"/>
<dbReference type="SUPFAM" id="SSF69765">
    <property type="entry name" value="IpsF-like"/>
    <property type="match status" value="1"/>
</dbReference>
<comment type="caution">
    <text evidence="16">The sequence shown here is derived from an EMBL/GenBank/DDBJ whole genome shotgun (WGS) entry which is preliminary data.</text>
</comment>
<accession>A0A4R5QAU3</accession>
<keyword evidence="11 14" id="KW-0414">Isoprene biosynthesis</keyword>
<organism evidence="16 17">
    <name type="scientific">Dankookia rubra</name>
    <dbReference type="NCBI Taxonomy" id="1442381"/>
    <lineage>
        <taxon>Bacteria</taxon>
        <taxon>Pseudomonadati</taxon>
        <taxon>Pseudomonadota</taxon>
        <taxon>Alphaproteobacteria</taxon>
        <taxon>Acetobacterales</taxon>
        <taxon>Roseomonadaceae</taxon>
        <taxon>Dankookia</taxon>
    </lineage>
</organism>
<dbReference type="GO" id="GO:0016114">
    <property type="term" value="P:terpenoid biosynthetic process"/>
    <property type="evidence" value="ECO:0007669"/>
    <property type="project" value="InterPro"/>
</dbReference>
<dbReference type="HAMAP" id="MF_00108">
    <property type="entry name" value="IspD"/>
    <property type="match status" value="1"/>
</dbReference>
<feature type="binding site" evidence="14">
    <location>
        <begin position="279"/>
        <end position="281"/>
    </location>
    <ligand>
        <name>4-CDP-2-C-methyl-D-erythritol 2-phosphate</name>
        <dbReference type="ChEBI" id="CHEBI:57919"/>
    </ligand>
</feature>
<dbReference type="GO" id="GO:0019288">
    <property type="term" value="P:isopentenyl diphosphate biosynthetic process, methylerythritol 4-phosphate pathway"/>
    <property type="evidence" value="ECO:0007669"/>
    <property type="project" value="UniProtKB-UniRule"/>
</dbReference>
<dbReference type="PROSITE" id="PS01350">
    <property type="entry name" value="ISPF"/>
    <property type="match status" value="1"/>
</dbReference>
<dbReference type="InterPro" id="IPR034683">
    <property type="entry name" value="IspD/TarI"/>
</dbReference>
<dbReference type="OrthoDB" id="9804336at2"/>
<dbReference type="Gene3D" id="3.30.1330.50">
    <property type="entry name" value="2-C-methyl-D-erythritol 2,4-cyclodiphosphate synthase"/>
    <property type="match status" value="1"/>
</dbReference>
<name>A0A4R5QAU3_9PROT</name>
<dbReference type="Pfam" id="PF02542">
    <property type="entry name" value="YgbB"/>
    <property type="match status" value="1"/>
</dbReference>
<evidence type="ECO:0000256" key="9">
    <source>
        <dbReference type="ARBA" id="ARBA00022695"/>
    </source>
</evidence>
<dbReference type="PANTHER" id="PTHR43181:SF1">
    <property type="entry name" value="2-C-METHYL-D-ERYTHRITOL 2,4-CYCLODIPHOSPHATE SYNTHASE, CHLOROPLASTIC"/>
    <property type="match status" value="1"/>
</dbReference>
<protein>
    <recommendedName>
        <fullName evidence="14">Bifunctional enzyme IspD/IspF</fullName>
    </recommendedName>
    <domain>
        <recommendedName>
            <fullName evidence="14">2-C-methyl-D-erythritol 4-phosphate cytidylyltransferase</fullName>
            <ecNumber evidence="14">2.7.7.60</ecNumber>
        </recommendedName>
        <alternativeName>
            <fullName evidence="14">4-diphosphocytidyl-2C-methyl-D-erythritol synthase</fullName>
        </alternativeName>
        <alternativeName>
            <fullName evidence="14">MEP cytidylyltransferase</fullName>
            <shortName evidence="14">MCT</shortName>
        </alternativeName>
    </domain>
    <domain>
        <recommendedName>
            <fullName evidence="14">2-C-methyl-D-erythritol 2,4-cyclodiphosphate synthase</fullName>
            <shortName evidence="14">MECDP-synthase</shortName>
            <shortName evidence="14">MECPP-synthase</shortName>
            <shortName evidence="14">MECPS</shortName>
            <ecNumber evidence="14">4.6.1.12</ecNumber>
        </recommendedName>
    </domain>
</protein>
<dbReference type="GO" id="GO:0046872">
    <property type="term" value="F:metal ion binding"/>
    <property type="evidence" value="ECO:0007669"/>
    <property type="project" value="UniProtKB-KW"/>
</dbReference>
<dbReference type="InterPro" id="IPR036571">
    <property type="entry name" value="MECDP_synthase_sf"/>
</dbReference>
<evidence type="ECO:0000256" key="5">
    <source>
        <dbReference type="ARBA" id="ARBA00004787"/>
    </source>
</evidence>
<dbReference type="HAMAP" id="MF_01520">
    <property type="entry name" value="IspDF"/>
    <property type="match status" value="1"/>
</dbReference>
<dbReference type="Gene3D" id="3.90.550.10">
    <property type="entry name" value="Spore Coat Polysaccharide Biosynthesis Protein SpsA, Chain A"/>
    <property type="match status" value="1"/>
</dbReference>
<comment type="catalytic activity">
    <reaction evidence="2 14">
        <text>2-C-methyl-D-erythritol 4-phosphate + CTP + H(+) = 4-CDP-2-C-methyl-D-erythritol + diphosphate</text>
        <dbReference type="Rhea" id="RHEA:13429"/>
        <dbReference type="ChEBI" id="CHEBI:15378"/>
        <dbReference type="ChEBI" id="CHEBI:33019"/>
        <dbReference type="ChEBI" id="CHEBI:37563"/>
        <dbReference type="ChEBI" id="CHEBI:57823"/>
        <dbReference type="ChEBI" id="CHEBI:58262"/>
        <dbReference type="EC" id="2.7.7.60"/>
    </reaction>
</comment>
<feature type="site" description="Transition state stabilizer" evidence="14">
    <location>
        <position position="356"/>
    </location>
</feature>
<feature type="binding site" evidence="14">
    <location>
        <position position="231"/>
    </location>
    <ligand>
        <name>a divalent metal cation</name>
        <dbReference type="ChEBI" id="CHEBI:60240"/>
    </ligand>
</feature>
<comment type="function">
    <text evidence="14">Bifunctional enzyme that catalyzes the formation of 4-diphosphocytidyl-2-C-methyl-D-erythritol from CTP and 2-C-methyl-D-erythritol 4-phosphate (MEP) (IspD), and catalyzes the conversion of 4-diphosphocytidyl-2-C-methyl-D-erythritol 2-phosphate (CDP-ME2P) to 2-C-methyl-D-erythritol 2,4-cyclodiphosphate (ME-CPP) with a corresponding release of cytidine 5-monophosphate (CMP) (IspF).</text>
</comment>
<evidence type="ECO:0000313" key="16">
    <source>
        <dbReference type="EMBL" id="TDH59669.1"/>
    </source>
</evidence>
<comment type="catalytic activity">
    <reaction evidence="1 14">
        <text>4-CDP-2-C-methyl-D-erythritol 2-phosphate = 2-C-methyl-D-erythritol 2,4-cyclic diphosphate + CMP</text>
        <dbReference type="Rhea" id="RHEA:23864"/>
        <dbReference type="ChEBI" id="CHEBI:57919"/>
        <dbReference type="ChEBI" id="CHEBI:58483"/>
        <dbReference type="ChEBI" id="CHEBI:60377"/>
        <dbReference type="EC" id="4.6.1.12"/>
    </reaction>
</comment>
<comment type="similarity">
    <text evidence="14">In the C-terminal section; belongs to the IspF family.</text>
</comment>
<evidence type="ECO:0000256" key="2">
    <source>
        <dbReference type="ARBA" id="ARBA00001282"/>
    </source>
</evidence>
<feature type="binding site" evidence="14">
    <location>
        <position position="265"/>
    </location>
    <ligand>
        <name>a divalent metal cation</name>
        <dbReference type="ChEBI" id="CHEBI:60240"/>
    </ligand>
</feature>
<evidence type="ECO:0000256" key="10">
    <source>
        <dbReference type="ARBA" id="ARBA00022723"/>
    </source>
</evidence>
<evidence type="ECO:0000256" key="11">
    <source>
        <dbReference type="ARBA" id="ARBA00023229"/>
    </source>
</evidence>
<comment type="pathway">
    <text evidence="4 14">Isoprenoid biosynthesis; isopentenyl diphosphate biosynthesis via DXP pathway; isopentenyl diphosphate from 1-deoxy-D-xylulose 5-phosphate: step 4/6.</text>
</comment>
<keyword evidence="12 14" id="KW-0456">Lyase</keyword>
<dbReference type="Pfam" id="PF01128">
    <property type="entry name" value="IspD"/>
    <property type="match status" value="1"/>
</dbReference>
<feature type="binding site" evidence="14">
    <location>
        <position position="233"/>
    </location>
    <ligand>
        <name>a divalent metal cation</name>
        <dbReference type="ChEBI" id="CHEBI:60240"/>
    </ligand>
</feature>
<dbReference type="SUPFAM" id="SSF53448">
    <property type="entry name" value="Nucleotide-diphospho-sugar transferases"/>
    <property type="match status" value="1"/>
</dbReference>
<evidence type="ECO:0000256" key="4">
    <source>
        <dbReference type="ARBA" id="ARBA00004709"/>
    </source>
</evidence>
<comment type="pathway">
    <text evidence="5 14">Isoprenoid biosynthesis; isopentenyl diphosphate biosynthesis via DXP pathway; isopentenyl diphosphate from 1-deoxy-D-xylulose 5-phosphate: step 2/6.</text>
</comment>
<feature type="site" description="Positions MEP for the nucleophilic attack" evidence="14">
    <location>
        <position position="151"/>
    </location>
</feature>
<feature type="region of interest" description="2-C-methyl-D-erythritol 2,4-cyclodiphosphate synthase" evidence="14">
    <location>
        <begin position="225"/>
        <end position="381"/>
    </location>
</feature>
<dbReference type="FunFam" id="3.90.550.10:FF:000003">
    <property type="entry name" value="2-C-methyl-D-erythritol 4-phosphate cytidylyltransferase"/>
    <property type="match status" value="1"/>
</dbReference>
<dbReference type="EC" id="4.6.1.12" evidence="14"/>
<comment type="cofactor">
    <cofactor evidence="3 14">
        <name>a divalent metal cation</name>
        <dbReference type="ChEBI" id="CHEBI:60240"/>
    </cofactor>
</comment>
<dbReference type="InterPro" id="IPR020555">
    <property type="entry name" value="MECDP_synthase_CS"/>
</dbReference>
<dbReference type="FunFam" id="3.30.1330.50:FF:000003">
    <property type="entry name" value="2-C-methyl-D-erythritol 2,4-cyclodiphosphate synthase"/>
    <property type="match status" value="1"/>
</dbReference>
<comment type="caution">
    <text evidence="14">Lacks conserved residue(s) required for the propagation of feature annotation.</text>
</comment>
<reference evidence="16 17" key="1">
    <citation type="journal article" date="2016" name="J. Microbiol.">
        <title>Dankookia rubra gen. nov., sp. nov., an alphaproteobacterium isolated from sediment of a shallow stream.</title>
        <authorList>
            <person name="Kim W.H."/>
            <person name="Kim D.H."/>
            <person name="Kang K."/>
            <person name="Ahn T.Y."/>
        </authorList>
    </citation>
    <scope>NUCLEOTIDE SEQUENCE [LARGE SCALE GENOMIC DNA]</scope>
    <source>
        <strain evidence="16 17">JCM30602</strain>
    </source>
</reference>
<feature type="binding site" evidence="14">
    <location>
        <begin position="355"/>
        <end position="358"/>
    </location>
    <ligand>
        <name>4-CDP-2-C-methyl-D-erythritol 2-phosphate</name>
        <dbReference type="ChEBI" id="CHEBI:57919"/>
    </ligand>
</feature>
<dbReference type="PANTHER" id="PTHR43181">
    <property type="entry name" value="2-C-METHYL-D-ERYTHRITOL 2,4-CYCLODIPHOSPHATE SYNTHASE, CHLOROPLASTIC"/>
    <property type="match status" value="1"/>
</dbReference>
<feature type="binding site" evidence="14">
    <location>
        <begin position="257"/>
        <end position="258"/>
    </location>
    <ligand>
        <name>4-CDP-2-C-methyl-D-erythritol 2-phosphate</name>
        <dbReference type="ChEBI" id="CHEBI:57919"/>
    </ligand>
</feature>
<comment type="similarity">
    <text evidence="6">Belongs to the IspF family.</text>
</comment>
<dbReference type="Proteomes" id="UP000295096">
    <property type="component" value="Unassembled WGS sequence"/>
</dbReference>
<evidence type="ECO:0000256" key="3">
    <source>
        <dbReference type="ARBA" id="ARBA00001968"/>
    </source>
</evidence>
<evidence type="ECO:0000256" key="1">
    <source>
        <dbReference type="ARBA" id="ARBA00000200"/>
    </source>
</evidence>
<feature type="site" description="Transition state stabilizer" evidence="14">
    <location>
        <position position="22"/>
    </location>
</feature>
<comment type="similarity">
    <text evidence="7">Belongs to the IspD/TarI cytidylyltransferase family. IspD subfamily.</text>
</comment>
<evidence type="ECO:0000256" key="6">
    <source>
        <dbReference type="ARBA" id="ARBA00008480"/>
    </source>
</evidence>
<evidence type="ECO:0000256" key="8">
    <source>
        <dbReference type="ARBA" id="ARBA00022679"/>
    </source>
</evidence>
<dbReference type="GO" id="GO:0050518">
    <property type="term" value="F:2-C-methyl-D-erythritol 4-phosphate cytidylyltransferase activity"/>
    <property type="evidence" value="ECO:0007669"/>
    <property type="project" value="UniProtKB-UniRule"/>
</dbReference>
<dbReference type="EMBL" id="SMSJ01000058">
    <property type="protein sequence ID" value="TDH59669.1"/>
    <property type="molecule type" value="Genomic_DNA"/>
</dbReference>
<dbReference type="InterPro" id="IPR003526">
    <property type="entry name" value="MECDP_synthase"/>
</dbReference>
<evidence type="ECO:0000256" key="14">
    <source>
        <dbReference type="HAMAP-Rule" id="MF_01520"/>
    </source>
</evidence>
<feature type="domain" description="2-C-methyl-D-erythritol 2,4-cyclodiphosphate synthase" evidence="15">
    <location>
        <begin position="225"/>
        <end position="377"/>
    </location>
</feature>
<dbReference type="GO" id="GO:0008685">
    <property type="term" value="F:2-C-methyl-D-erythritol 2,4-cyclodiphosphate synthase activity"/>
    <property type="evidence" value="ECO:0007669"/>
    <property type="project" value="UniProtKB-UniRule"/>
</dbReference>
<keyword evidence="8 14" id="KW-0808">Transferase</keyword>
<dbReference type="PROSITE" id="PS01295">
    <property type="entry name" value="ISPD"/>
    <property type="match status" value="1"/>
</dbReference>
<dbReference type="InterPro" id="IPR029044">
    <property type="entry name" value="Nucleotide-diphossugar_trans"/>
</dbReference>
<feature type="site" description="Transition state stabilizer" evidence="14">
    <location>
        <position position="257"/>
    </location>
</feature>
<dbReference type="CDD" id="cd02516">
    <property type="entry name" value="CDP-ME_synthetase"/>
    <property type="match status" value="1"/>
</dbReference>
<evidence type="ECO:0000256" key="12">
    <source>
        <dbReference type="ARBA" id="ARBA00023239"/>
    </source>
</evidence>
<dbReference type="HAMAP" id="MF_00107">
    <property type="entry name" value="IspF"/>
    <property type="match status" value="1"/>
</dbReference>
<dbReference type="NCBIfam" id="TIGR00453">
    <property type="entry name" value="ispD"/>
    <property type="match status" value="1"/>
</dbReference>
<evidence type="ECO:0000313" key="17">
    <source>
        <dbReference type="Proteomes" id="UP000295096"/>
    </source>
</evidence>
<dbReference type="InterPro" id="IPR001228">
    <property type="entry name" value="IspD"/>
</dbReference>
<gene>
    <name evidence="14" type="primary">ispDF</name>
    <name evidence="16" type="ORF">E2C06_26265</name>
</gene>
<dbReference type="NCBIfam" id="TIGR00151">
    <property type="entry name" value="ispF"/>
    <property type="match status" value="1"/>
</dbReference>
<feature type="binding site" evidence="14">
    <location>
        <begin position="231"/>
        <end position="233"/>
    </location>
    <ligand>
        <name>4-CDP-2-C-methyl-D-erythritol 2-phosphate</name>
        <dbReference type="ChEBI" id="CHEBI:57919"/>
    </ligand>
</feature>
<proteinExistence type="inferred from homology"/>
<dbReference type="InterPro" id="IPR026596">
    <property type="entry name" value="IspD/F"/>
</dbReference>
<feature type="site" description="Positions MEP for the nucleophilic attack" evidence="14">
    <location>
        <position position="204"/>
    </location>
</feature>
<feature type="binding site" evidence="14">
    <location>
        <position position="362"/>
    </location>
    <ligand>
        <name>4-CDP-2-C-methyl-D-erythritol 2-phosphate</name>
        <dbReference type="ChEBI" id="CHEBI:57919"/>
    </ligand>
</feature>
<sequence length="381" mass="39364">MTIAALLMAAGRGTRFGADQPKQYLPLLGRPVLRHAAEALLREGGVGLLQPVCAPGEEARVAAILEGLPALPPVPGGVTRQASVRAGLEALAPRTPAVVLVHDAARPVVPPGTIPALLAALEAAPGAIPAQPVADTLKRAAGGAILETVPRAGLFRAQTPQAFRFPDLLAAHRAARTEATDDAQLLELAGARVALVPGAETNIKITFPEDLARVEAQAMTTLLPRIGTGFDVHRTEAGRPMVICGVTIPCEFGLEGHSDADVGIHALCDAIYGALAEGDIGRWFPPSEMRWKGADSAQFLTHAAGRIAARGGVLANADVTILCERPKIGPHREAMQARLAELLGVAPGRVGVKATTTERLGFTGRGEGIAAQAAALVLLPA</sequence>
<evidence type="ECO:0000256" key="13">
    <source>
        <dbReference type="ARBA" id="ARBA00023268"/>
    </source>
</evidence>
<evidence type="ECO:0000256" key="7">
    <source>
        <dbReference type="ARBA" id="ARBA00009789"/>
    </source>
</evidence>
<dbReference type="InterPro" id="IPR018294">
    <property type="entry name" value="ISPD_synthase_CS"/>
</dbReference>
<dbReference type="NCBIfam" id="NF006899">
    <property type="entry name" value="PRK09382.1"/>
    <property type="match status" value="1"/>
</dbReference>
<keyword evidence="13 14" id="KW-0511">Multifunctional enzyme</keyword>
<keyword evidence="10 14" id="KW-0479">Metal-binding</keyword>
<keyword evidence="9 14" id="KW-0548">Nucleotidyltransferase</keyword>